<accession>A0AA94ENI7</accession>
<dbReference type="Proteomes" id="UP000288002">
    <property type="component" value="Unassembled WGS sequence"/>
</dbReference>
<sequence length="75" mass="8176">MATDREIALEQALVMVIGAAKSRGYDDKDLVDHAVAMLLGNNVLRRVEHPHVDDAIREISGAHAEVLSVMDLKKG</sequence>
<evidence type="ECO:0000313" key="2">
    <source>
        <dbReference type="Proteomes" id="UP000288002"/>
    </source>
</evidence>
<gene>
    <name evidence="1" type="ORF">A9HBioS_3366</name>
</gene>
<organism evidence="1 2">
    <name type="scientific">Pseudomonas koreensis</name>
    <dbReference type="NCBI Taxonomy" id="198620"/>
    <lineage>
        <taxon>Bacteria</taxon>
        <taxon>Pseudomonadati</taxon>
        <taxon>Pseudomonadota</taxon>
        <taxon>Gammaproteobacteria</taxon>
        <taxon>Pseudomonadales</taxon>
        <taxon>Pseudomonadaceae</taxon>
        <taxon>Pseudomonas</taxon>
    </lineage>
</organism>
<proteinExistence type="predicted"/>
<evidence type="ECO:0000313" key="1">
    <source>
        <dbReference type="EMBL" id="RVD76826.1"/>
    </source>
</evidence>
<dbReference type="RefSeq" id="WP_164747874.1">
    <property type="nucleotide sequence ID" value="NZ_MKWS01000010.1"/>
</dbReference>
<dbReference type="AlphaFoldDB" id="A0AA94ENI7"/>
<name>A0AA94ENI7_9PSED</name>
<reference evidence="1 2" key="1">
    <citation type="submission" date="2016-10" db="EMBL/GenBank/DDBJ databases">
        <title>Search of new enzymes for the oxidation of sulfur compounds.</title>
        <authorList>
            <person name="Novo A."/>
            <person name="Moreira I.S."/>
            <person name="Castro P.M."/>
        </authorList>
    </citation>
    <scope>NUCLEOTIDE SEQUENCE [LARGE SCALE GENOMIC DNA]</scope>
    <source>
        <strain evidence="1 2">A9</strain>
    </source>
</reference>
<comment type="caution">
    <text evidence="1">The sequence shown here is derived from an EMBL/GenBank/DDBJ whole genome shotgun (WGS) entry which is preliminary data.</text>
</comment>
<protein>
    <submittedName>
        <fullName evidence="1">Uncharacterized protein</fullName>
    </submittedName>
</protein>
<dbReference type="EMBL" id="MKWS01000010">
    <property type="protein sequence ID" value="RVD76826.1"/>
    <property type="molecule type" value="Genomic_DNA"/>
</dbReference>